<dbReference type="Pfam" id="PF14377">
    <property type="entry name" value="UBM"/>
    <property type="match status" value="2"/>
</dbReference>
<dbReference type="AlphaFoldDB" id="A0A7S2H6I8"/>
<keyword evidence="2" id="KW-0677">Repeat</keyword>
<dbReference type="Pfam" id="PF02493">
    <property type="entry name" value="MORN"/>
    <property type="match status" value="5"/>
</dbReference>
<feature type="compositionally biased region" description="Basic and acidic residues" evidence="3">
    <location>
        <begin position="56"/>
        <end position="66"/>
    </location>
</feature>
<name>A0A7S2H6I8_9STRA</name>
<dbReference type="InterPro" id="IPR003409">
    <property type="entry name" value="MORN"/>
</dbReference>
<feature type="compositionally biased region" description="Basic and acidic residues" evidence="3">
    <location>
        <begin position="108"/>
        <end position="118"/>
    </location>
</feature>
<gene>
    <name evidence="4" type="ORF">HTAM1171_LOCUS3795</name>
</gene>
<protein>
    <recommendedName>
        <fullName evidence="5">MORN repeat-containing protein 5</fullName>
    </recommendedName>
</protein>
<dbReference type="PANTHER" id="PTHR43215:SF14">
    <property type="entry name" value="RADIAL SPOKE HEAD 1 HOMOLOG"/>
    <property type="match status" value="1"/>
</dbReference>
<proteinExistence type="predicted"/>
<dbReference type="SUPFAM" id="SSF82185">
    <property type="entry name" value="Histone H3 K4-specific methyltransferase SET7/9 N-terminal domain"/>
    <property type="match status" value="1"/>
</dbReference>
<feature type="region of interest" description="Disordered" evidence="3">
    <location>
        <begin position="169"/>
        <end position="188"/>
    </location>
</feature>
<dbReference type="PANTHER" id="PTHR43215">
    <property type="entry name" value="RADIAL SPOKE HEAD 1 HOMOLOG"/>
    <property type="match status" value="1"/>
</dbReference>
<dbReference type="GO" id="GO:0016740">
    <property type="term" value="F:transferase activity"/>
    <property type="evidence" value="ECO:0007669"/>
    <property type="project" value="UniProtKB-KW"/>
</dbReference>
<feature type="compositionally biased region" description="Basic and acidic residues" evidence="3">
    <location>
        <begin position="286"/>
        <end position="301"/>
    </location>
</feature>
<reference evidence="4" key="1">
    <citation type="submission" date="2021-01" db="EMBL/GenBank/DDBJ databases">
        <authorList>
            <person name="Corre E."/>
            <person name="Pelletier E."/>
            <person name="Niang G."/>
            <person name="Scheremetjew M."/>
            <person name="Finn R."/>
            <person name="Kale V."/>
            <person name="Holt S."/>
            <person name="Cochrane G."/>
            <person name="Meng A."/>
            <person name="Brown T."/>
            <person name="Cohen L."/>
        </authorList>
    </citation>
    <scope>NUCLEOTIDE SEQUENCE</scope>
    <source>
        <strain evidence="4">CCMP826</strain>
    </source>
</reference>
<feature type="region of interest" description="Disordered" evidence="3">
    <location>
        <begin position="270"/>
        <end position="301"/>
    </location>
</feature>
<evidence type="ECO:0000256" key="1">
    <source>
        <dbReference type="ARBA" id="ARBA00022679"/>
    </source>
</evidence>
<dbReference type="InterPro" id="IPR025527">
    <property type="entry name" value="HUWE1/Rev1_UBM"/>
</dbReference>
<dbReference type="SMART" id="SM00698">
    <property type="entry name" value="MORN"/>
    <property type="match status" value="5"/>
</dbReference>
<dbReference type="EMBL" id="HBGV01006260">
    <property type="protein sequence ID" value="CAD9481766.1"/>
    <property type="molecule type" value="Transcribed_RNA"/>
</dbReference>
<evidence type="ECO:0008006" key="5">
    <source>
        <dbReference type="Google" id="ProtNLM"/>
    </source>
</evidence>
<evidence type="ECO:0000256" key="3">
    <source>
        <dbReference type="SAM" id="MobiDB-lite"/>
    </source>
</evidence>
<evidence type="ECO:0000313" key="4">
    <source>
        <dbReference type="EMBL" id="CAD9481766.1"/>
    </source>
</evidence>
<dbReference type="Gene3D" id="2.20.110.10">
    <property type="entry name" value="Histone H3 K4-specific methyltransferase SET7/9 N-terminal domain"/>
    <property type="match status" value="2"/>
</dbReference>
<dbReference type="Gene3D" id="6.10.250.1630">
    <property type="match status" value="1"/>
</dbReference>
<evidence type="ECO:0000256" key="2">
    <source>
        <dbReference type="ARBA" id="ARBA00022737"/>
    </source>
</evidence>
<feature type="region of interest" description="Disordered" evidence="3">
    <location>
        <begin position="56"/>
        <end position="118"/>
    </location>
</feature>
<organism evidence="4">
    <name type="scientific">Helicotheca tamesis</name>
    <dbReference type="NCBI Taxonomy" id="374047"/>
    <lineage>
        <taxon>Eukaryota</taxon>
        <taxon>Sar</taxon>
        <taxon>Stramenopiles</taxon>
        <taxon>Ochrophyta</taxon>
        <taxon>Bacillariophyta</taxon>
        <taxon>Mediophyceae</taxon>
        <taxon>Lithodesmiophycidae</taxon>
        <taxon>Lithodesmiales</taxon>
        <taxon>Lithodesmiaceae</taxon>
        <taxon>Helicotheca</taxon>
    </lineage>
</organism>
<keyword evidence="1" id="KW-0808">Transferase</keyword>
<accession>A0A7S2H6I8</accession>
<sequence length="506" mass="56987">MEQSYTEGCAARECENDDSACPSYLDAIAAETNLDPHFLVALPVDIRLELIEEERKRRKNESKDFEGTNNQQLGDQKEDRGNGYLGYPCLEQDTTSDDRTQHASDPLEDTHGPIHLDGNRARSLLGIGMQLDPDIHNHAQNFSQQEVSNQIGVAEDNVDVRIEVIQEETQQHEQGTHQQGPQDTNRLPYEHSRGGVKAQWVPKTDKDGQVEISKLRLDEPPKRKYNSKITDLRIGHIPAGSQLDPSVLAALPPEIRDELIKEELRLLKEKSPQEGNRRTRCSQPDSVREEVKPKDSPESEERTVIRFVGDFDSSGKMQGRCEIEWKDQSIYKGMVQDGKRSGEGTLVYPNGASYEGNWENDLFHGLGRHTFPDGYRYTGDYNQGKPQGKGRCDFPNGDSYIGHWADGKMCGYGVYSHVNGDVFEGIYDNDKRNGPGHYTFKLGQIDIIMYQDGYRIGEGIRWSHGRERAWLLDKADVIGEVSVDVAMSITLELVGDSGISFKAPTY</sequence>